<evidence type="ECO:0000256" key="3">
    <source>
        <dbReference type="ARBA" id="ARBA00022505"/>
    </source>
</evidence>
<evidence type="ECO:0000313" key="11">
    <source>
        <dbReference type="EMBL" id="NDK88881.1"/>
    </source>
</evidence>
<comment type="caution">
    <text evidence="11">The sequence shown here is derived from an EMBL/GenBank/DDBJ whole genome shotgun (WGS) entry which is preliminary data.</text>
</comment>
<keyword evidence="7" id="KW-0472">Membrane</keyword>
<dbReference type="Pfam" id="PF00005">
    <property type="entry name" value="ABC_tran"/>
    <property type="match status" value="1"/>
</dbReference>
<evidence type="ECO:0000256" key="1">
    <source>
        <dbReference type="ARBA" id="ARBA00022448"/>
    </source>
</evidence>
<keyword evidence="3 8" id="KW-0500">Molybdenum</keyword>
<organism evidence="11 12">
    <name type="scientific">Gordonia desulfuricans</name>
    <dbReference type="NCBI Taxonomy" id="89051"/>
    <lineage>
        <taxon>Bacteria</taxon>
        <taxon>Bacillati</taxon>
        <taxon>Actinomycetota</taxon>
        <taxon>Actinomycetes</taxon>
        <taxon>Mycobacteriales</taxon>
        <taxon>Gordoniaceae</taxon>
        <taxon>Gordonia</taxon>
    </lineage>
</organism>
<evidence type="ECO:0000313" key="12">
    <source>
        <dbReference type="Proteomes" id="UP000466307"/>
    </source>
</evidence>
<dbReference type="EMBL" id="JAADZU010000010">
    <property type="protein sequence ID" value="NDK88881.1"/>
    <property type="molecule type" value="Genomic_DNA"/>
</dbReference>
<feature type="domain" description="Mop" evidence="10">
    <location>
        <begin position="296"/>
        <end position="361"/>
    </location>
</feature>
<dbReference type="InterPro" id="IPR008995">
    <property type="entry name" value="Mo/tungstate-bd_C_term_dom"/>
</dbReference>
<dbReference type="InterPro" id="IPR017871">
    <property type="entry name" value="ABC_transporter-like_CS"/>
</dbReference>
<dbReference type="InterPro" id="IPR027417">
    <property type="entry name" value="P-loop_NTPase"/>
</dbReference>
<dbReference type="PANTHER" id="PTHR43514:SF1">
    <property type="entry name" value="SULFATE_THIOSULFATE IMPORT ATP-BINDING PROTEIN CYSA"/>
    <property type="match status" value="1"/>
</dbReference>
<dbReference type="AlphaFoldDB" id="A0A7K3LLF6"/>
<name>A0A7K3LLF6_9ACTN</name>
<keyword evidence="6" id="KW-1278">Translocase</keyword>
<dbReference type="Gene3D" id="3.40.50.300">
    <property type="entry name" value="P-loop containing nucleotide triphosphate hydrolases"/>
    <property type="match status" value="1"/>
</dbReference>
<evidence type="ECO:0000256" key="2">
    <source>
        <dbReference type="ARBA" id="ARBA00022475"/>
    </source>
</evidence>
<accession>A0A7K3LLF6</accession>
<evidence type="ECO:0000256" key="8">
    <source>
        <dbReference type="PROSITE-ProRule" id="PRU01213"/>
    </source>
</evidence>
<protein>
    <submittedName>
        <fullName evidence="11">ATP-binding cassette domain-containing protein</fullName>
    </submittedName>
</protein>
<dbReference type="SMART" id="SM00382">
    <property type="entry name" value="AAA"/>
    <property type="match status" value="1"/>
</dbReference>
<keyword evidence="4" id="KW-0547">Nucleotide-binding</keyword>
<dbReference type="InterPro" id="IPR004606">
    <property type="entry name" value="Mop_domain"/>
</dbReference>
<dbReference type="SUPFAM" id="SSF50331">
    <property type="entry name" value="MOP-like"/>
    <property type="match status" value="1"/>
</dbReference>
<keyword evidence="1" id="KW-0813">Transport</keyword>
<gene>
    <name evidence="11" type="ORF">GYA93_04710</name>
</gene>
<dbReference type="InterPro" id="IPR003439">
    <property type="entry name" value="ABC_transporter-like_ATP-bd"/>
</dbReference>
<dbReference type="InterPro" id="IPR003593">
    <property type="entry name" value="AAA+_ATPase"/>
</dbReference>
<evidence type="ECO:0000256" key="5">
    <source>
        <dbReference type="ARBA" id="ARBA00022840"/>
    </source>
</evidence>
<dbReference type="Pfam" id="PF03459">
    <property type="entry name" value="TOBE"/>
    <property type="match status" value="1"/>
</dbReference>
<feature type="domain" description="ABC transporter" evidence="9">
    <location>
        <begin position="6"/>
        <end position="242"/>
    </location>
</feature>
<dbReference type="PROSITE" id="PS00211">
    <property type="entry name" value="ABC_TRANSPORTER_1"/>
    <property type="match status" value="1"/>
</dbReference>
<dbReference type="PROSITE" id="PS50893">
    <property type="entry name" value="ABC_TRANSPORTER_2"/>
    <property type="match status" value="1"/>
</dbReference>
<evidence type="ECO:0000259" key="10">
    <source>
        <dbReference type="PROSITE" id="PS51866"/>
    </source>
</evidence>
<dbReference type="PROSITE" id="PS51866">
    <property type="entry name" value="MOP"/>
    <property type="match status" value="1"/>
</dbReference>
<dbReference type="GO" id="GO:0005524">
    <property type="term" value="F:ATP binding"/>
    <property type="evidence" value="ECO:0007669"/>
    <property type="project" value="UniProtKB-KW"/>
</dbReference>
<reference evidence="11 12" key="1">
    <citation type="submission" date="2020-01" db="EMBL/GenBank/DDBJ databases">
        <title>Investigation of new actinobacteria for the biodesulphurisation of diesel fuel.</title>
        <authorList>
            <person name="Athi Narayanan S.M."/>
        </authorList>
    </citation>
    <scope>NUCLEOTIDE SEQUENCE [LARGE SCALE GENOMIC DNA]</scope>
    <source>
        <strain evidence="11 12">213E</strain>
    </source>
</reference>
<dbReference type="Gene3D" id="2.40.50.100">
    <property type="match status" value="1"/>
</dbReference>
<evidence type="ECO:0000256" key="4">
    <source>
        <dbReference type="ARBA" id="ARBA00022741"/>
    </source>
</evidence>
<proteinExistence type="predicted"/>
<dbReference type="PANTHER" id="PTHR43514">
    <property type="entry name" value="ABC TRANSPORTER I FAMILY MEMBER 10"/>
    <property type="match status" value="1"/>
</dbReference>
<dbReference type="SUPFAM" id="SSF52540">
    <property type="entry name" value="P-loop containing nucleoside triphosphate hydrolases"/>
    <property type="match status" value="1"/>
</dbReference>
<keyword evidence="2" id="KW-1003">Cell membrane</keyword>
<dbReference type="InterPro" id="IPR005116">
    <property type="entry name" value="Transp-assoc_OB_typ1"/>
</dbReference>
<evidence type="ECO:0000256" key="6">
    <source>
        <dbReference type="ARBA" id="ARBA00022967"/>
    </source>
</evidence>
<keyword evidence="5 11" id="KW-0067">ATP-binding</keyword>
<dbReference type="GO" id="GO:0015689">
    <property type="term" value="P:molybdate ion transport"/>
    <property type="evidence" value="ECO:0007669"/>
    <property type="project" value="InterPro"/>
</dbReference>
<dbReference type="InterPro" id="IPR050334">
    <property type="entry name" value="Molybdenum_import_ModC"/>
</dbReference>
<dbReference type="Proteomes" id="UP000466307">
    <property type="component" value="Unassembled WGS sequence"/>
</dbReference>
<sequence>MGGDDVTEESAAFRAAVRCELPPLTADLEVPPATTLGVIGPNGAGKSTLLGVLAGLRRTPGSEVWLGERVLQGRGVFVEPHRRSVVLLEQKAKLFPHLDVRRNVAFGPAAAGLSRRAARARAEHWLEAVGVAHLADRMPSQLSGGQAQRAAIARALATEPSVLLLDEPFAALDVDVAQQMRTLVRSLLSERAGCTVLVTHDLVDIVGLADTVAVLDHGRLVQTGPTTEVLTHPETSFAASLSGVNLVTGRFAGSSTIEGPQGITVVGEPSEPLTAGQAAAAAFSPRAVAVYPQAPHGSPRNSWTGTVTEVMPRGDHAVVWSDCGGVRIGAEVTWESVAELGLGHGSPVFLVVKATEVRIYGTVGPASVFSDPAESDRL</sequence>
<dbReference type="GO" id="GO:0016887">
    <property type="term" value="F:ATP hydrolysis activity"/>
    <property type="evidence" value="ECO:0007669"/>
    <property type="project" value="InterPro"/>
</dbReference>
<evidence type="ECO:0000256" key="7">
    <source>
        <dbReference type="ARBA" id="ARBA00023136"/>
    </source>
</evidence>
<evidence type="ECO:0000259" key="9">
    <source>
        <dbReference type="PROSITE" id="PS50893"/>
    </source>
</evidence>
<keyword evidence="12" id="KW-1185">Reference proteome</keyword>